<sequence length="124" mass="13698">MAVMAAPTRYRLGFASSSGPWKQTGSGRRDFFQGKEVFVLRCKARRMHYYISTPYSAGGRAHIYTCSLGGARTASRQVLLLLRCGLMKLLPGVRAGAHRCCFFQSRTDLCPSPNMSTCTYATTT</sequence>
<keyword evidence="3" id="KW-1185">Reference proteome</keyword>
<evidence type="ECO:0000313" key="2">
    <source>
        <dbReference type="EnsemblPlants" id="PNT68730"/>
    </source>
</evidence>
<dbReference type="EMBL" id="CM000882">
    <property type="protein sequence ID" value="PNT68730.1"/>
    <property type="molecule type" value="Genomic_DNA"/>
</dbReference>
<proteinExistence type="predicted"/>
<reference evidence="1" key="2">
    <citation type="submission" date="2017-06" db="EMBL/GenBank/DDBJ databases">
        <title>WGS assembly of Brachypodium distachyon.</title>
        <authorList>
            <consortium name="The International Brachypodium Initiative"/>
            <person name="Lucas S."/>
            <person name="Harmon-Smith M."/>
            <person name="Lail K."/>
            <person name="Tice H."/>
            <person name="Grimwood J."/>
            <person name="Bruce D."/>
            <person name="Barry K."/>
            <person name="Shu S."/>
            <person name="Lindquist E."/>
            <person name="Wang M."/>
            <person name="Pitluck S."/>
            <person name="Vogel J.P."/>
            <person name="Garvin D.F."/>
            <person name="Mockler T.C."/>
            <person name="Schmutz J."/>
            <person name="Rokhsar D."/>
            <person name="Bevan M.W."/>
        </authorList>
    </citation>
    <scope>NUCLEOTIDE SEQUENCE</scope>
    <source>
        <strain evidence="1">Bd21</strain>
    </source>
</reference>
<name>A0A2K2D381_BRADI</name>
<dbReference type="InParanoid" id="A0A2K2D381"/>
<dbReference type="EnsemblPlants" id="PNT68730">
    <property type="protein sequence ID" value="PNT68730"/>
    <property type="gene ID" value="BRADI_3g44603v3"/>
</dbReference>
<dbReference type="AlphaFoldDB" id="A0A2K2D381"/>
<dbReference type="Gramene" id="PNT68730">
    <property type="protein sequence ID" value="PNT68730"/>
    <property type="gene ID" value="BRADI_3g44603v3"/>
</dbReference>
<gene>
    <name evidence="1" type="ORF">BRADI_3g44603v3</name>
</gene>
<evidence type="ECO:0000313" key="3">
    <source>
        <dbReference type="Proteomes" id="UP000008810"/>
    </source>
</evidence>
<evidence type="ECO:0000313" key="1">
    <source>
        <dbReference type="EMBL" id="PNT68730.1"/>
    </source>
</evidence>
<reference evidence="1 2" key="1">
    <citation type="journal article" date="2010" name="Nature">
        <title>Genome sequencing and analysis of the model grass Brachypodium distachyon.</title>
        <authorList>
            <consortium name="International Brachypodium Initiative"/>
        </authorList>
    </citation>
    <scope>NUCLEOTIDE SEQUENCE [LARGE SCALE GENOMIC DNA]</scope>
    <source>
        <strain evidence="1 2">Bd21</strain>
    </source>
</reference>
<reference evidence="2" key="3">
    <citation type="submission" date="2018-08" db="UniProtKB">
        <authorList>
            <consortium name="EnsemblPlants"/>
        </authorList>
    </citation>
    <scope>IDENTIFICATION</scope>
    <source>
        <strain evidence="2">cv. Bd21</strain>
    </source>
</reference>
<organism evidence="1">
    <name type="scientific">Brachypodium distachyon</name>
    <name type="common">Purple false brome</name>
    <name type="synonym">Trachynia distachya</name>
    <dbReference type="NCBI Taxonomy" id="15368"/>
    <lineage>
        <taxon>Eukaryota</taxon>
        <taxon>Viridiplantae</taxon>
        <taxon>Streptophyta</taxon>
        <taxon>Embryophyta</taxon>
        <taxon>Tracheophyta</taxon>
        <taxon>Spermatophyta</taxon>
        <taxon>Magnoliopsida</taxon>
        <taxon>Liliopsida</taxon>
        <taxon>Poales</taxon>
        <taxon>Poaceae</taxon>
        <taxon>BOP clade</taxon>
        <taxon>Pooideae</taxon>
        <taxon>Stipodae</taxon>
        <taxon>Brachypodieae</taxon>
        <taxon>Brachypodium</taxon>
    </lineage>
</organism>
<accession>A0A2K2D381</accession>
<protein>
    <submittedName>
        <fullName evidence="1 2">Uncharacterized protein</fullName>
    </submittedName>
</protein>
<dbReference type="Proteomes" id="UP000008810">
    <property type="component" value="Chromosome 3"/>
</dbReference>